<feature type="transmembrane region" description="Helical" evidence="1">
    <location>
        <begin position="109"/>
        <end position="129"/>
    </location>
</feature>
<sequence>MLGRHAATGQRGNCHAARRGPVLLQAGDSRATAAPHAPPPVCGPGPTAALSPPLFGVRSGYGAQRPSADICFCLRRPDFSPRWTLSHLYSFNWNVSACFLLPYGNRFSLLFVAYIACLLRGFLGVLGIFPQMARLRPERRQFNEFVTNGAETAAEPVPIQKFLANLRPTHRKHGMANRQDSLLEKSINKSRYKTDRYTGNTRINWQEPGK</sequence>
<keyword evidence="1" id="KW-0472">Membrane</keyword>
<accession>A0A7X0P9P5</accession>
<comment type="caution">
    <text evidence="2">The sequence shown here is derived from an EMBL/GenBank/DDBJ whole genome shotgun (WGS) entry which is preliminary data.</text>
</comment>
<dbReference type="Proteomes" id="UP000575083">
    <property type="component" value="Unassembled WGS sequence"/>
</dbReference>
<dbReference type="AlphaFoldDB" id="A0A7X0P9P5"/>
<evidence type="ECO:0000313" key="3">
    <source>
        <dbReference type="Proteomes" id="UP000575083"/>
    </source>
</evidence>
<evidence type="ECO:0000256" key="1">
    <source>
        <dbReference type="SAM" id="Phobius"/>
    </source>
</evidence>
<proteinExistence type="predicted"/>
<reference evidence="2 3" key="1">
    <citation type="submission" date="2020-08" db="EMBL/GenBank/DDBJ databases">
        <title>Functional genomics of gut bacteria from endangered species of beetles.</title>
        <authorList>
            <person name="Carlos-Shanley C."/>
        </authorList>
    </citation>
    <scope>NUCLEOTIDE SEQUENCE [LARGE SCALE GENOMIC DNA]</scope>
    <source>
        <strain evidence="2 3">S00198</strain>
    </source>
</reference>
<name>A0A7X0P9P5_9BURK</name>
<keyword evidence="3" id="KW-1185">Reference proteome</keyword>
<dbReference type="EMBL" id="JACHLK010000001">
    <property type="protein sequence ID" value="MBB6557890.1"/>
    <property type="molecule type" value="Genomic_DNA"/>
</dbReference>
<protein>
    <submittedName>
        <fullName evidence="2">Uncharacterized protein</fullName>
    </submittedName>
</protein>
<gene>
    <name evidence="2" type="ORF">HNP48_000554</name>
</gene>
<evidence type="ECO:0000313" key="2">
    <source>
        <dbReference type="EMBL" id="MBB6557890.1"/>
    </source>
</evidence>
<keyword evidence="1" id="KW-0812">Transmembrane</keyword>
<keyword evidence="1" id="KW-1133">Transmembrane helix</keyword>
<organism evidence="2 3">
    <name type="scientific">Acidovorax soli</name>
    <dbReference type="NCBI Taxonomy" id="592050"/>
    <lineage>
        <taxon>Bacteria</taxon>
        <taxon>Pseudomonadati</taxon>
        <taxon>Pseudomonadota</taxon>
        <taxon>Betaproteobacteria</taxon>
        <taxon>Burkholderiales</taxon>
        <taxon>Comamonadaceae</taxon>
        <taxon>Acidovorax</taxon>
    </lineage>
</organism>